<evidence type="ECO:0000313" key="4">
    <source>
        <dbReference type="Proteomes" id="UP001597337"/>
    </source>
</evidence>
<dbReference type="Proteomes" id="UP001597337">
    <property type="component" value="Unassembled WGS sequence"/>
</dbReference>
<name>A0ABW4Y4N2_9GAMM</name>
<dbReference type="RefSeq" id="WP_386022458.1">
    <property type="nucleotide sequence ID" value="NZ_JBHUHX010000004.1"/>
</dbReference>
<keyword evidence="4" id="KW-1185">Reference proteome</keyword>
<evidence type="ECO:0000259" key="2">
    <source>
        <dbReference type="Pfam" id="PF11127"/>
    </source>
</evidence>
<dbReference type="Pfam" id="PF11127">
    <property type="entry name" value="YgaP-like_TM"/>
    <property type="match status" value="1"/>
</dbReference>
<sequence length="59" mass="6648">MNKNIGDNDRKYRAIAGILFLLWGLSTGNAWGLIGFALLATAYLRWCPVYIPMDVDTTR</sequence>
<protein>
    <submittedName>
        <fullName evidence="3">DUF2892 domain-containing protein</fullName>
    </submittedName>
</protein>
<evidence type="ECO:0000313" key="3">
    <source>
        <dbReference type="EMBL" id="MFD2110612.1"/>
    </source>
</evidence>
<comment type="caution">
    <text evidence="3">The sequence shown here is derived from an EMBL/GenBank/DDBJ whole genome shotgun (WGS) entry which is preliminary data.</text>
</comment>
<organism evidence="3 4">
    <name type="scientific">Thiorhodococcus fuscus</name>
    <dbReference type="NCBI Taxonomy" id="527200"/>
    <lineage>
        <taxon>Bacteria</taxon>
        <taxon>Pseudomonadati</taxon>
        <taxon>Pseudomonadota</taxon>
        <taxon>Gammaproteobacteria</taxon>
        <taxon>Chromatiales</taxon>
        <taxon>Chromatiaceae</taxon>
        <taxon>Thiorhodococcus</taxon>
    </lineage>
</organism>
<reference evidence="4" key="1">
    <citation type="journal article" date="2019" name="Int. J. Syst. Evol. Microbiol.">
        <title>The Global Catalogue of Microorganisms (GCM) 10K type strain sequencing project: providing services to taxonomists for standard genome sequencing and annotation.</title>
        <authorList>
            <consortium name="The Broad Institute Genomics Platform"/>
            <consortium name="The Broad Institute Genome Sequencing Center for Infectious Disease"/>
            <person name="Wu L."/>
            <person name="Ma J."/>
        </authorList>
    </citation>
    <scope>NUCLEOTIDE SEQUENCE [LARGE SCALE GENOMIC DNA]</scope>
    <source>
        <strain evidence="4">KACC 12597</strain>
    </source>
</reference>
<gene>
    <name evidence="3" type="ORF">ACFSJC_02010</name>
</gene>
<feature type="domain" description="Inner membrane protein YgaP-like transmembrane" evidence="2">
    <location>
        <begin position="1"/>
        <end position="58"/>
    </location>
</feature>
<proteinExistence type="predicted"/>
<keyword evidence="1" id="KW-1133">Transmembrane helix</keyword>
<keyword evidence="1" id="KW-0812">Transmembrane</keyword>
<dbReference type="EMBL" id="JBHUHX010000004">
    <property type="protein sequence ID" value="MFD2110612.1"/>
    <property type="molecule type" value="Genomic_DNA"/>
</dbReference>
<keyword evidence="1" id="KW-0472">Membrane</keyword>
<feature type="transmembrane region" description="Helical" evidence="1">
    <location>
        <begin position="12"/>
        <end position="44"/>
    </location>
</feature>
<evidence type="ECO:0000256" key="1">
    <source>
        <dbReference type="SAM" id="Phobius"/>
    </source>
</evidence>
<dbReference type="InterPro" id="IPR021309">
    <property type="entry name" value="YgaP-like_TM"/>
</dbReference>
<accession>A0ABW4Y4N2</accession>